<keyword evidence="3" id="KW-1185">Reference proteome</keyword>
<evidence type="ECO:0000313" key="2">
    <source>
        <dbReference type="EMBL" id="CAG8824569.1"/>
    </source>
</evidence>
<comment type="caution">
    <text evidence="2">The sequence shown here is derived from an EMBL/GenBank/DDBJ whole genome shotgun (WGS) entry which is preliminary data.</text>
</comment>
<evidence type="ECO:0000256" key="1">
    <source>
        <dbReference type="SAM" id="MobiDB-lite"/>
    </source>
</evidence>
<feature type="non-terminal residue" evidence="2">
    <location>
        <position position="1"/>
    </location>
</feature>
<gene>
    <name evidence="2" type="ORF">GMARGA_LOCUS28609</name>
</gene>
<proteinExistence type="predicted"/>
<organism evidence="2 3">
    <name type="scientific">Gigaspora margarita</name>
    <dbReference type="NCBI Taxonomy" id="4874"/>
    <lineage>
        <taxon>Eukaryota</taxon>
        <taxon>Fungi</taxon>
        <taxon>Fungi incertae sedis</taxon>
        <taxon>Mucoromycota</taxon>
        <taxon>Glomeromycotina</taxon>
        <taxon>Glomeromycetes</taxon>
        <taxon>Diversisporales</taxon>
        <taxon>Gigasporaceae</taxon>
        <taxon>Gigaspora</taxon>
    </lineage>
</organism>
<name>A0ABN7WC47_GIGMA</name>
<dbReference type="Proteomes" id="UP000789901">
    <property type="component" value="Unassembled WGS sequence"/>
</dbReference>
<reference evidence="2 3" key="1">
    <citation type="submission" date="2021-06" db="EMBL/GenBank/DDBJ databases">
        <authorList>
            <person name="Kallberg Y."/>
            <person name="Tangrot J."/>
            <person name="Rosling A."/>
        </authorList>
    </citation>
    <scope>NUCLEOTIDE SEQUENCE [LARGE SCALE GENOMIC DNA]</scope>
    <source>
        <strain evidence="2 3">120-4 pot B 10/14</strain>
    </source>
</reference>
<sequence length="77" mass="9036">LVNKLKQYRQDLTDEDKLLYKQIKEIDNLSDNNKHKSGELNYETQAIYKSQKLVTPSNTENAVQDSENDMNLVDLEY</sequence>
<dbReference type="EMBL" id="CAJVQB010036879">
    <property type="protein sequence ID" value="CAG8824569.1"/>
    <property type="molecule type" value="Genomic_DNA"/>
</dbReference>
<feature type="region of interest" description="Disordered" evidence="1">
    <location>
        <begin position="57"/>
        <end position="77"/>
    </location>
</feature>
<protein>
    <submittedName>
        <fullName evidence="2">19450_t:CDS:1</fullName>
    </submittedName>
</protein>
<evidence type="ECO:0000313" key="3">
    <source>
        <dbReference type="Proteomes" id="UP000789901"/>
    </source>
</evidence>
<accession>A0ABN7WC47</accession>